<keyword evidence="6 8" id="KW-0378">Hydrolase</keyword>
<feature type="binding site" evidence="7">
    <location>
        <position position="46"/>
    </location>
    <ligand>
        <name>substrate</name>
    </ligand>
</feature>
<comment type="subunit">
    <text evidence="4 8">Homotetramer.</text>
</comment>
<dbReference type="SUPFAM" id="SSF49472">
    <property type="entry name" value="Transthyretin (synonym: prealbumin)"/>
    <property type="match status" value="1"/>
</dbReference>
<sequence length="112" mass="12117">MTSHITTHVLDAVSGLPAAGVAVSLWRVRTDSAERMADATTDADGRVKDLGPQVLEPGTYRVTFATGDYFADRGVATFYPSITIDFSVEAGRDHYHVPCLLSPFAYSTYRGS</sequence>
<dbReference type="EC" id="3.5.2.17" evidence="8"/>
<dbReference type="Gene3D" id="2.60.40.180">
    <property type="entry name" value="Transthyretin/hydroxyisourate hydrolase domain"/>
    <property type="match status" value="1"/>
</dbReference>
<dbReference type="GO" id="GO:0006144">
    <property type="term" value="P:purine nucleobase metabolic process"/>
    <property type="evidence" value="ECO:0007669"/>
    <property type="project" value="UniProtKB-KW"/>
</dbReference>
<protein>
    <recommendedName>
        <fullName evidence="8">5-hydroxyisourate hydrolase</fullName>
        <shortName evidence="8">HIU hydrolase</shortName>
        <shortName evidence="8">HIUHase</shortName>
        <ecNumber evidence="8">3.5.2.17</ecNumber>
    </recommendedName>
</protein>
<proteinExistence type="inferred from homology"/>
<accession>A0A1T5KND1</accession>
<dbReference type="EMBL" id="FUZQ01000004">
    <property type="protein sequence ID" value="SKC65173.1"/>
    <property type="molecule type" value="Genomic_DNA"/>
</dbReference>
<keyword evidence="5 8" id="KW-0659">Purine metabolism</keyword>
<dbReference type="NCBIfam" id="TIGR02962">
    <property type="entry name" value="hdxy_isourate"/>
    <property type="match status" value="1"/>
</dbReference>
<reference evidence="10 11" key="1">
    <citation type="submission" date="2017-02" db="EMBL/GenBank/DDBJ databases">
        <authorList>
            <person name="Peterson S.W."/>
        </authorList>
    </citation>
    <scope>NUCLEOTIDE SEQUENCE [LARGE SCALE GENOMIC DNA]</scope>
    <source>
        <strain evidence="10 11">DSM 21481</strain>
    </source>
</reference>
<evidence type="ECO:0000256" key="5">
    <source>
        <dbReference type="ARBA" id="ARBA00022631"/>
    </source>
</evidence>
<evidence type="ECO:0000256" key="8">
    <source>
        <dbReference type="RuleBase" id="RU361270"/>
    </source>
</evidence>
<dbReference type="SMART" id="SM00095">
    <property type="entry name" value="TR_THY"/>
    <property type="match status" value="1"/>
</dbReference>
<comment type="similarity">
    <text evidence="3 8">Belongs to the transthyretin family. 5-hydroxyisourate hydrolase subfamily.</text>
</comment>
<evidence type="ECO:0000256" key="7">
    <source>
        <dbReference type="PIRSR" id="PIRSR600895-51"/>
    </source>
</evidence>
<keyword evidence="11" id="KW-1185">Reference proteome</keyword>
<dbReference type="InterPro" id="IPR023418">
    <property type="entry name" value="Thyroxine_BS"/>
</dbReference>
<dbReference type="GO" id="GO:0033971">
    <property type="term" value="F:hydroxyisourate hydrolase activity"/>
    <property type="evidence" value="ECO:0007669"/>
    <property type="project" value="UniProtKB-EC"/>
</dbReference>
<organism evidence="10 11">
    <name type="scientific">Krasilnikoviella flava</name>
    <dbReference type="NCBI Taxonomy" id="526729"/>
    <lineage>
        <taxon>Bacteria</taxon>
        <taxon>Bacillati</taxon>
        <taxon>Actinomycetota</taxon>
        <taxon>Actinomycetes</taxon>
        <taxon>Micrococcales</taxon>
        <taxon>Promicromonosporaceae</taxon>
        <taxon>Krasilnikoviella</taxon>
    </lineage>
</organism>
<evidence type="ECO:0000256" key="6">
    <source>
        <dbReference type="ARBA" id="ARBA00022801"/>
    </source>
</evidence>
<feature type="binding site" evidence="7">
    <location>
        <position position="109"/>
    </location>
    <ligand>
        <name>substrate</name>
    </ligand>
</feature>
<dbReference type="RefSeq" id="WP_079574523.1">
    <property type="nucleotide sequence ID" value="NZ_FUZQ01000004.1"/>
</dbReference>
<dbReference type="PANTHER" id="PTHR10395:SF7">
    <property type="entry name" value="5-HYDROXYISOURATE HYDROLASE"/>
    <property type="match status" value="1"/>
</dbReference>
<dbReference type="Pfam" id="PF00576">
    <property type="entry name" value="Transthyretin"/>
    <property type="match status" value="1"/>
</dbReference>
<dbReference type="InterPro" id="IPR023416">
    <property type="entry name" value="Transthyretin/HIU_hydrolase_d"/>
</dbReference>
<dbReference type="OrthoDB" id="9792386at2"/>
<evidence type="ECO:0000256" key="3">
    <source>
        <dbReference type="ARBA" id="ARBA00009850"/>
    </source>
</evidence>
<dbReference type="InterPro" id="IPR000895">
    <property type="entry name" value="Transthyretin/HIU_hydrolase"/>
</dbReference>
<comment type="catalytic activity">
    <reaction evidence="1 8">
        <text>5-hydroxyisourate + H2O = 5-hydroxy-2-oxo-4-ureido-2,5-dihydro-1H-imidazole-5-carboxylate + H(+)</text>
        <dbReference type="Rhea" id="RHEA:23736"/>
        <dbReference type="ChEBI" id="CHEBI:15377"/>
        <dbReference type="ChEBI" id="CHEBI:15378"/>
        <dbReference type="ChEBI" id="CHEBI:18072"/>
        <dbReference type="ChEBI" id="CHEBI:58639"/>
        <dbReference type="EC" id="3.5.2.17"/>
    </reaction>
</comment>
<evidence type="ECO:0000256" key="1">
    <source>
        <dbReference type="ARBA" id="ARBA00001043"/>
    </source>
</evidence>
<comment type="function">
    <text evidence="2">Catalyzes the hydrolysis of 5-hydroxyisourate (HIU) to 2-oxo-4-hydroxy-4-carboxy-5-ureidoimidazoline (OHCU).</text>
</comment>
<evidence type="ECO:0000313" key="10">
    <source>
        <dbReference type="EMBL" id="SKC65173.1"/>
    </source>
</evidence>
<dbReference type="PANTHER" id="PTHR10395">
    <property type="entry name" value="URICASE AND TRANSTHYRETIN-RELATED"/>
    <property type="match status" value="1"/>
</dbReference>
<dbReference type="InterPro" id="IPR036817">
    <property type="entry name" value="Transthyretin/HIU_hydrolase_sf"/>
</dbReference>
<feature type="binding site" evidence="7">
    <location>
        <position position="8"/>
    </location>
    <ligand>
        <name>substrate</name>
    </ligand>
</feature>
<name>A0A1T5KND1_9MICO</name>
<dbReference type="AlphaFoldDB" id="A0A1T5KND1"/>
<dbReference type="InterPro" id="IPR014306">
    <property type="entry name" value="Hydroxyisourate_hydrolase"/>
</dbReference>
<evidence type="ECO:0000256" key="4">
    <source>
        <dbReference type="ARBA" id="ARBA00011881"/>
    </source>
</evidence>
<evidence type="ECO:0000256" key="2">
    <source>
        <dbReference type="ARBA" id="ARBA00002704"/>
    </source>
</evidence>
<dbReference type="STRING" id="526729.SAMN04324258_2200"/>
<feature type="domain" description="Transthyretin/hydroxyisourate hydrolase" evidence="9">
    <location>
        <begin position="1"/>
        <end position="111"/>
    </location>
</feature>
<dbReference type="Proteomes" id="UP000189777">
    <property type="component" value="Unassembled WGS sequence"/>
</dbReference>
<dbReference type="CDD" id="cd05822">
    <property type="entry name" value="TLP_HIUase"/>
    <property type="match status" value="1"/>
</dbReference>
<evidence type="ECO:0000313" key="11">
    <source>
        <dbReference type="Proteomes" id="UP000189777"/>
    </source>
</evidence>
<evidence type="ECO:0000259" key="9">
    <source>
        <dbReference type="SMART" id="SM00095"/>
    </source>
</evidence>
<gene>
    <name evidence="10" type="ORF">SAMN04324258_2200</name>
</gene>
<dbReference type="PROSITE" id="PS00768">
    <property type="entry name" value="TRANSTHYRETIN_1"/>
    <property type="match status" value="1"/>
</dbReference>
<dbReference type="PRINTS" id="PR00189">
    <property type="entry name" value="TRNSTHYRETIN"/>
</dbReference>